<evidence type="ECO:0000313" key="11">
    <source>
        <dbReference type="EMBL" id="REQ57619.1"/>
    </source>
</evidence>
<reference evidence="9 23" key="8">
    <citation type="submission" date="2021-03" db="EMBL/GenBank/DDBJ databases">
        <title>Whole Genome Sequencing of Mycobacterium tuberculosis clinical isolates from Arunachal Pradesh, India.</title>
        <authorList>
            <person name="Singh S."/>
            <person name="Mudliar S.R."/>
            <person name="Kulsum U."/>
            <person name="Rufai S.B."/>
            <person name="Singh P.K."/>
            <person name="Umpo M."/>
            <person name="Nyori M."/>
        </authorList>
    </citation>
    <scope>NUCLEOTIDE SEQUENCE [LARGE SCALE GENOMIC DNA]</scope>
    <source>
        <strain evidence="9 23">OMICS/BPL/0142/20/SP</strain>
    </source>
</reference>
<dbReference type="EMBL" id="LR027516">
    <property type="protein sequence ID" value="VCU49978.1"/>
    <property type="molecule type" value="Genomic_DNA"/>
</dbReference>
<protein>
    <submittedName>
        <fullName evidence="9">Cupin domain-containing protein</fullName>
    </submittedName>
    <submittedName>
        <fullName evidence="10">DNA-binding transcriptional repressor PuuR</fullName>
    </submittedName>
    <submittedName>
        <fullName evidence="8">Uncharacterized conserved protein, contains double-stranded beta-helix domain</fullName>
    </submittedName>
</protein>
<evidence type="ECO:0000313" key="16">
    <source>
        <dbReference type="Proteomes" id="UP000048948"/>
    </source>
</evidence>
<dbReference type="Pfam" id="PF07883">
    <property type="entry name" value="Cupin_2"/>
    <property type="match status" value="1"/>
</dbReference>
<evidence type="ECO:0000313" key="21">
    <source>
        <dbReference type="Proteomes" id="UP000256381"/>
    </source>
</evidence>
<name>A0A045HLC4_MYCTX</name>
<dbReference type="EMBL" id="CNFT01000216">
    <property type="protein sequence ID" value="CKR37031.1"/>
    <property type="molecule type" value="Genomic_DNA"/>
</dbReference>
<organism evidence="8 13">
    <name type="scientific">Mycobacterium tuberculosis</name>
    <dbReference type="NCBI Taxonomy" id="1773"/>
    <lineage>
        <taxon>Bacteria</taxon>
        <taxon>Bacillati</taxon>
        <taxon>Actinomycetota</taxon>
        <taxon>Actinomycetes</taxon>
        <taxon>Mycobacteriales</taxon>
        <taxon>Mycobacteriaceae</taxon>
        <taxon>Mycobacterium</taxon>
        <taxon>Mycobacterium tuberculosis complex</taxon>
    </lineage>
</organism>
<dbReference type="EMBL" id="LWDQ01000001">
    <property type="protein sequence ID" value="OMH59631.1"/>
    <property type="molecule type" value="Genomic_DNA"/>
</dbReference>
<evidence type="ECO:0000259" key="1">
    <source>
        <dbReference type="Pfam" id="PF07883"/>
    </source>
</evidence>
<dbReference type="Proteomes" id="UP000300237">
    <property type="component" value="Chromosome"/>
</dbReference>
<dbReference type="EMBL" id="JAGIZI010000004">
    <property type="protein sequence ID" value="MBP0682281.1"/>
    <property type="molecule type" value="Genomic_DNA"/>
</dbReference>
<dbReference type="Proteomes" id="UP000050164">
    <property type="component" value="Unassembled WGS sequence"/>
</dbReference>
<evidence type="ECO:0000313" key="7">
    <source>
        <dbReference type="EMBL" id="COV83269.1"/>
    </source>
</evidence>
<evidence type="ECO:0000313" key="6">
    <source>
        <dbReference type="EMBL" id="COU89624.1"/>
    </source>
</evidence>
<dbReference type="Proteomes" id="UP000048600">
    <property type="component" value="Unassembled WGS sequence"/>
</dbReference>
<reference evidence="8 18" key="2">
    <citation type="submission" date="2015-03" db="EMBL/GenBank/DDBJ databases">
        <authorList>
            <consortium name="Pathogen Informatics"/>
            <person name="Murphy D."/>
        </authorList>
    </citation>
    <scope>NUCLEOTIDE SEQUENCE</scope>
    <source>
        <strain evidence="5 18">0268S</strain>
        <strain evidence="8">N09902308</strain>
    </source>
</reference>
<evidence type="ECO:0000313" key="22">
    <source>
        <dbReference type="Proteomes" id="UP000300237"/>
    </source>
</evidence>
<evidence type="ECO:0000313" key="13">
    <source>
        <dbReference type="Proteomes" id="UP000039021"/>
    </source>
</evidence>
<reference evidence="11" key="6">
    <citation type="submission" date="2018-07" db="EMBL/GenBank/DDBJ databases">
        <authorList>
            <person name="Shah S."/>
            <person name="Brown T."/>
            <person name="Auld S."/>
            <person name="Bratton K."/>
            <person name="Narechania A."/>
            <person name="Mathema B."/>
            <person name="Gandhi N."/>
        </authorList>
    </citation>
    <scope>NUCLEOTIDE SEQUENCE</scope>
    <source>
        <strain evidence="11">32301_S10</strain>
    </source>
</reference>
<dbReference type="EMBL" id="CHKL01000051">
    <property type="protein sequence ID" value="COV83269.1"/>
    <property type="molecule type" value="Genomic_DNA"/>
</dbReference>
<reference evidence="10 20" key="5">
    <citation type="submission" date="2017-02" db="EMBL/GenBank/DDBJ databases">
        <title>Protein polymorphisms may explain contrasting epidemiological fitness of two variants of a multidrug-resistant Mycobacterium tuberculosis strain.</title>
        <authorList>
            <person name="Bigi M.M."/>
            <person name="Lopez B."/>
            <person name="Blanco F.C."/>
            <person name="Sasiain M.C."/>
            <person name="De La Barrera S."/>
            <person name="Ritacco V."/>
            <person name="Bigi F."/>
            <person name="Soria M.A."/>
        </authorList>
    </citation>
    <scope>NUCLEOTIDE SEQUENCE [LARGE SCALE GENOMIC DNA]</scope>
    <source>
        <strain evidence="10 20">6548</strain>
    </source>
</reference>
<dbReference type="GeneID" id="45425688"/>
<evidence type="ECO:0000313" key="14">
    <source>
        <dbReference type="Proteomes" id="UP000045842"/>
    </source>
</evidence>
<sequence length="116" mass="12723">MKLTRASQAPRYVAPAHHEVSTMRLQGREAGRTERFWVGLSVYRPGGTAEPAPTREETVYVVLDGELVVTVDGAETVLGWLDSVHLAKGELRSIHNRTDRQALLLVTVAHPVAEVA</sequence>
<evidence type="ECO:0000313" key="23">
    <source>
        <dbReference type="Proteomes" id="UP000671119"/>
    </source>
</evidence>
<evidence type="ECO:0000313" key="8">
    <source>
        <dbReference type="EMBL" id="COY11435.1"/>
    </source>
</evidence>
<evidence type="ECO:0000313" key="10">
    <source>
        <dbReference type="EMBL" id="OMH59631.1"/>
    </source>
</evidence>
<dbReference type="EMBL" id="COPH01000013">
    <property type="protein sequence ID" value="CLW14596.1"/>
    <property type="molecule type" value="Genomic_DNA"/>
</dbReference>
<dbReference type="Proteomes" id="UP000189452">
    <property type="component" value="Chromosome"/>
</dbReference>
<reference evidence="10 20" key="3">
    <citation type="submission" date="2016-04" db="EMBL/GenBank/DDBJ databases">
        <authorList>
            <person name="Bigi M."/>
            <person name="Bigi F."/>
            <person name="Soria M.A."/>
        </authorList>
    </citation>
    <scope>NUCLEOTIDE SEQUENCE [LARGE SCALE GENOMIC DNA]</scope>
    <source>
        <strain evidence="10 20">6548</strain>
    </source>
</reference>
<dbReference type="EMBL" id="CSBK01000933">
    <property type="protein sequence ID" value="COY11435.1"/>
    <property type="molecule type" value="Genomic_DNA"/>
</dbReference>
<dbReference type="EMBL" id="CNGE01001172">
    <property type="protein sequence ID" value="CKT80886.1"/>
    <property type="molecule type" value="Genomic_DNA"/>
</dbReference>
<keyword evidence="10" id="KW-0238">DNA-binding</keyword>
<evidence type="ECO:0000313" key="19">
    <source>
        <dbReference type="Proteomes" id="UP000050164"/>
    </source>
</evidence>
<dbReference type="Proteomes" id="UP000050139">
    <property type="component" value="Unassembled WGS sequence"/>
</dbReference>
<evidence type="ECO:0000313" key="9">
    <source>
        <dbReference type="EMBL" id="MBP0682281.1"/>
    </source>
</evidence>
<dbReference type="AlphaFoldDB" id="A0A045HLC4"/>
<dbReference type="EMBL" id="QTBD01000004">
    <property type="protein sequence ID" value="REQ57619.1"/>
    <property type="molecule type" value="Genomic_DNA"/>
</dbReference>
<evidence type="ECO:0000313" key="4">
    <source>
        <dbReference type="EMBL" id="CKT80886.1"/>
    </source>
</evidence>
<dbReference type="InterPro" id="IPR013096">
    <property type="entry name" value="Cupin_2"/>
</dbReference>
<reference evidence="11 21" key="4">
    <citation type="journal article" date="2017" name="N. Engl. J. Med.">
        <title>Transmission of Extensively Drug-Resistant Tuberculosis in South Africa.</title>
        <authorList>
            <person name="Shah N.S."/>
            <person name="Auld S.C."/>
            <person name="Brust J.C."/>
            <person name="Mathema B."/>
            <person name="Ismail N."/>
            <person name="Moodley P."/>
            <person name="Mlisana K."/>
            <person name="Allana S."/>
            <person name="Campbell A."/>
            <person name="Mthiyane T."/>
            <person name="Morris N."/>
            <person name="Mpangase P."/>
            <person name="van der Meulen H."/>
            <person name="Omar S.V."/>
            <person name="Brown T.S."/>
            <person name="Narechania A."/>
            <person name="Shaskina E."/>
            <person name="Kapwata T."/>
            <person name="Kreiswirth B."/>
            <person name="Gandhi N.R."/>
        </authorList>
    </citation>
    <scope>NUCLEOTIDE SEQUENCE [LARGE SCALE GENOMIC DNA]</scope>
    <source>
        <strain evidence="11 21">32301_S10</strain>
    </source>
</reference>
<proteinExistence type="predicted"/>
<evidence type="ECO:0000313" key="3">
    <source>
        <dbReference type="EMBL" id="CKS53834.1"/>
    </source>
</evidence>
<dbReference type="EMBL" id="CSAD01000047">
    <property type="protein sequence ID" value="COU89624.1"/>
    <property type="molecule type" value="Genomic_DNA"/>
</dbReference>
<evidence type="ECO:0000313" key="5">
    <source>
        <dbReference type="EMBL" id="CLW14596.1"/>
    </source>
</evidence>
<dbReference type="Proteomes" id="UP000039021">
    <property type="component" value="Unassembled WGS sequence"/>
</dbReference>
<dbReference type="OMA" id="EKHYVVL"/>
<reference evidence="12 22" key="7">
    <citation type="submission" date="2018-08" db="EMBL/GenBank/DDBJ databases">
        <authorList>
            <person name="Fokvardsen B D."/>
            <person name="Norman A."/>
        </authorList>
    </citation>
    <scope>NUCLEOTIDE SEQUENCE [LARGE SCALE GENOMIC DNA]</scope>
    <source>
        <strain evidence="12 22">DKC2</strain>
    </source>
</reference>
<evidence type="ECO:0000313" key="15">
    <source>
        <dbReference type="Proteomes" id="UP000048600"/>
    </source>
</evidence>
<evidence type="ECO:0000313" key="2">
    <source>
        <dbReference type="EMBL" id="CKR37031.1"/>
    </source>
</evidence>
<dbReference type="Proteomes" id="UP000045842">
    <property type="component" value="Unassembled WGS sequence"/>
</dbReference>
<dbReference type="InterPro" id="IPR011051">
    <property type="entry name" value="RmlC_Cupin_sf"/>
</dbReference>
<gene>
    <name evidence="10" type="ORF">A4S10_01801</name>
    <name evidence="12" type="ORF">DKC2_1813</name>
    <name evidence="11" type="ORF">DSJ38_00225</name>
    <name evidence="6" type="ORF">ERS007679_00593</name>
    <name evidence="8" type="ORF">ERS007739_02141</name>
    <name evidence="7" type="ORF">ERS007741_00758</name>
    <name evidence="4" type="ORF">ERS027646_04161</name>
    <name evidence="2" type="ORF">ERS027659_01245</name>
    <name evidence="3" type="ORF">ERS027661_03215</name>
    <name evidence="5" type="ORF">ERS094118_01988</name>
    <name evidence="9" type="ORF">J8J21_03920</name>
</gene>
<dbReference type="GO" id="GO:0003677">
    <property type="term" value="F:DNA binding"/>
    <property type="evidence" value="ECO:0007669"/>
    <property type="project" value="UniProtKB-KW"/>
</dbReference>
<dbReference type="Proteomes" id="UP000671119">
    <property type="component" value="Unassembled WGS sequence"/>
</dbReference>
<feature type="domain" description="Cupin type-2" evidence="1">
    <location>
        <begin position="41"/>
        <end position="107"/>
    </location>
</feature>
<dbReference type="Gene3D" id="2.60.120.10">
    <property type="entry name" value="Jelly Rolls"/>
    <property type="match status" value="1"/>
</dbReference>
<dbReference type="Proteomes" id="UP000049023">
    <property type="component" value="Unassembled WGS sequence"/>
</dbReference>
<reference evidence="13 14" key="1">
    <citation type="submission" date="2015-03" db="EMBL/GenBank/DDBJ databases">
        <authorList>
            <consortium name="Pathogen Informatics"/>
        </authorList>
    </citation>
    <scope>NUCLEOTIDE SEQUENCE [LARGE SCALE GENOMIC DNA]</scope>
    <source>
        <strain evidence="4 16">Bir 172</strain>
        <strain evidence="2 19">Bir 185</strain>
        <strain evidence="3 17">Bir 187</strain>
        <strain evidence="6 14">G09801536</strain>
        <strain evidence="13">N09902308</strain>
        <strain evidence="7 15">P00601463</strain>
    </source>
</reference>
<evidence type="ECO:0000313" key="20">
    <source>
        <dbReference type="Proteomes" id="UP000189452"/>
    </source>
</evidence>
<evidence type="ECO:0000313" key="18">
    <source>
        <dbReference type="Proteomes" id="UP000050139"/>
    </source>
</evidence>
<dbReference type="InterPro" id="IPR014710">
    <property type="entry name" value="RmlC-like_jellyroll"/>
</dbReference>
<dbReference type="RefSeq" id="WP_003898986.1">
    <property type="nucleotide sequence ID" value="NZ_AP018033.1"/>
</dbReference>
<accession>A0A045HLC4</accession>
<dbReference type="Proteomes" id="UP000048948">
    <property type="component" value="Unassembled WGS sequence"/>
</dbReference>
<dbReference type="SMR" id="A0A045HLC4"/>
<dbReference type="SUPFAM" id="SSF51182">
    <property type="entry name" value="RmlC-like cupins"/>
    <property type="match status" value="1"/>
</dbReference>
<evidence type="ECO:0000313" key="17">
    <source>
        <dbReference type="Proteomes" id="UP000049023"/>
    </source>
</evidence>
<dbReference type="Proteomes" id="UP000256381">
    <property type="component" value="Unassembled WGS sequence"/>
</dbReference>
<dbReference type="EMBL" id="CNFU01000804">
    <property type="protein sequence ID" value="CKS53834.1"/>
    <property type="molecule type" value="Genomic_DNA"/>
</dbReference>
<evidence type="ECO:0000313" key="12">
    <source>
        <dbReference type="EMBL" id="VCU49978.1"/>
    </source>
</evidence>
<dbReference type="CDD" id="cd20299">
    <property type="entry name" value="cupin_YP766765-like"/>
    <property type="match status" value="1"/>
</dbReference>